<comment type="subunit">
    <text evidence="10">Forms a ring-shaped head-to-tail homodimer around DNA.</text>
</comment>
<dbReference type="InterPro" id="IPR046938">
    <property type="entry name" value="DNA_clamp_sf"/>
</dbReference>
<evidence type="ECO:0000259" key="11">
    <source>
        <dbReference type="Pfam" id="PF00712"/>
    </source>
</evidence>
<proteinExistence type="inferred from homology"/>
<evidence type="ECO:0000256" key="1">
    <source>
        <dbReference type="ARBA" id="ARBA00004496"/>
    </source>
</evidence>
<dbReference type="AlphaFoldDB" id="A0AB33J3U1"/>
<accession>A0AB33J3U1</accession>
<evidence type="ECO:0000313" key="14">
    <source>
        <dbReference type="EMBL" id="BFO72907.1"/>
    </source>
</evidence>
<keyword evidence="5 10" id="KW-0808">Transferase</keyword>
<keyword evidence="4 10" id="KW-0963">Cytoplasm</keyword>
<dbReference type="Pfam" id="PF02767">
    <property type="entry name" value="DNA_pol3_beta_2"/>
    <property type="match status" value="1"/>
</dbReference>
<evidence type="ECO:0000256" key="8">
    <source>
        <dbReference type="ARBA" id="ARBA00022932"/>
    </source>
</evidence>
<evidence type="ECO:0000259" key="12">
    <source>
        <dbReference type="Pfam" id="PF02767"/>
    </source>
</evidence>
<evidence type="ECO:0000256" key="5">
    <source>
        <dbReference type="ARBA" id="ARBA00022679"/>
    </source>
</evidence>
<dbReference type="InterPro" id="IPR022634">
    <property type="entry name" value="DNA_polIII_beta_N"/>
</dbReference>
<dbReference type="GO" id="GO:0009360">
    <property type="term" value="C:DNA polymerase III complex"/>
    <property type="evidence" value="ECO:0007669"/>
    <property type="project" value="InterPro"/>
</dbReference>
<dbReference type="InterPro" id="IPR001001">
    <property type="entry name" value="DNA_polIII_beta"/>
</dbReference>
<gene>
    <name evidence="14" type="primary">dnaN</name>
    <name evidence="14" type="ORF">GTC17254_05040</name>
</gene>
<evidence type="ECO:0000256" key="7">
    <source>
        <dbReference type="ARBA" id="ARBA00022705"/>
    </source>
</evidence>
<dbReference type="GO" id="GO:0003887">
    <property type="term" value="F:DNA-directed DNA polymerase activity"/>
    <property type="evidence" value="ECO:0007669"/>
    <property type="project" value="UniProtKB-UniRule"/>
</dbReference>
<dbReference type="PIRSF" id="PIRSF000804">
    <property type="entry name" value="DNA_pol_III_b"/>
    <property type="match status" value="1"/>
</dbReference>
<reference evidence="14" key="1">
    <citation type="submission" date="2024-07" db="EMBL/GenBank/DDBJ databases">
        <title>Complete genome sequence of Prevotella sp. YM-2024 GTC17254.</title>
        <authorList>
            <person name="Hayashi M."/>
            <person name="Muto Y."/>
            <person name="Tanaka K."/>
            <person name="Niwa H."/>
        </authorList>
    </citation>
    <scope>NUCLEOTIDE SEQUENCE</scope>
    <source>
        <strain evidence="14">GTC17254</strain>
    </source>
</reference>
<evidence type="ECO:0000256" key="4">
    <source>
        <dbReference type="ARBA" id="ARBA00022490"/>
    </source>
</evidence>
<sequence>MRFTISSSLLSNRLQSLAKVINNKNTLPILDSFLFEVSGNELFITASDSENVIKSTLTLDESDQNGVFAIPSKTLLDAVKELPEQPLTFEIDTNSYTVQIVYQNGVYNFTAQNANEYPKNNSITDDITVITIPASVLLENVSRSIFATGQDELRPVMSGIYFDLTNENLAIVASDGHKLVRNQILNIRNSTPASFILPKKPAMLLKGILAKDDTEVIIKFNTRTAEFTTNNTVLTCRLIEGKYPNYNSVIPQNNPNKLTIDRKILIGALRRVLPFASESSQLVRFHLTSGKLQLSSEDVDFATSAKEEIICDYDSSIISIGFKGSSMQEILNNMESEEVDILLADPSRAGIVIPTQQPENQNILMLIMPMLLND</sequence>
<evidence type="ECO:0000256" key="9">
    <source>
        <dbReference type="ARBA" id="ARBA00023125"/>
    </source>
</evidence>
<dbReference type="PANTHER" id="PTHR30478">
    <property type="entry name" value="DNA POLYMERASE III SUBUNIT BETA"/>
    <property type="match status" value="1"/>
</dbReference>
<feature type="domain" description="DNA polymerase III beta sliding clamp C-terminal" evidence="13">
    <location>
        <begin position="248"/>
        <end position="370"/>
    </location>
</feature>
<dbReference type="Pfam" id="PF00712">
    <property type="entry name" value="DNA_pol3_beta"/>
    <property type="match status" value="1"/>
</dbReference>
<dbReference type="NCBIfam" id="TIGR00663">
    <property type="entry name" value="dnan"/>
    <property type="match status" value="1"/>
</dbReference>
<dbReference type="Gene3D" id="3.10.150.10">
    <property type="entry name" value="DNA Polymerase III, subunit A, domain 2"/>
    <property type="match status" value="1"/>
</dbReference>
<dbReference type="Gene3D" id="3.70.10.10">
    <property type="match status" value="1"/>
</dbReference>
<name>A0AB33J3U1_9BACT</name>
<dbReference type="SMART" id="SM00480">
    <property type="entry name" value="POL3Bc"/>
    <property type="match status" value="1"/>
</dbReference>
<dbReference type="CDD" id="cd00140">
    <property type="entry name" value="beta_clamp"/>
    <property type="match status" value="1"/>
</dbReference>
<evidence type="ECO:0000256" key="10">
    <source>
        <dbReference type="PIRNR" id="PIRNR000804"/>
    </source>
</evidence>
<dbReference type="GO" id="GO:0003677">
    <property type="term" value="F:DNA binding"/>
    <property type="evidence" value="ECO:0007669"/>
    <property type="project" value="UniProtKB-UniRule"/>
</dbReference>
<keyword evidence="9" id="KW-0238">DNA-binding</keyword>
<evidence type="ECO:0000256" key="3">
    <source>
        <dbReference type="ARBA" id="ARBA00021035"/>
    </source>
</evidence>
<dbReference type="GO" id="GO:0005737">
    <property type="term" value="C:cytoplasm"/>
    <property type="evidence" value="ECO:0007669"/>
    <property type="project" value="UniProtKB-SubCell"/>
</dbReference>
<protein>
    <recommendedName>
        <fullName evidence="3 10">Beta sliding clamp</fullName>
    </recommendedName>
</protein>
<comment type="function">
    <text evidence="10">Confers DNA tethering and processivity to DNA polymerases and other proteins. Acts as a clamp, forming a ring around DNA (a reaction catalyzed by the clamp-loading complex) which diffuses in an ATP-independent manner freely and bidirectionally along dsDNA. Initially characterized for its ability to contact the catalytic subunit of DNA polymerase III (Pol III), a complex, multichain enzyme responsible for most of the replicative synthesis in bacteria; Pol III exhibits 3'-5' exonuclease proofreading activity. The beta chain is required for initiation of replication as well as for processivity of DNA replication.</text>
</comment>
<dbReference type="EMBL" id="AP035786">
    <property type="protein sequence ID" value="BFO72907.1"/>
    <property type="molecule type" value="Genomic_DNA"/>
</dbReference>
<keyword evidence="6 10" id="KW-0548">Nucleotidyltransferase</keyword>
<keyword evidence="7 10" id="KW-0235">DNA replication</keyword>
<dbReference type="GO" id="GO:0008408">
    <property type="term" value="F:3'-5' exonuclease activity"/>
    <property type="evidence" value="ECO:0007669"/>
    <property type="project" value="InterPro"/>
</dbReference>
<evidence type="ECO:0000256" key="6">
    <source>
        <dbReference type="ARBA" id="ARBA00022695"/>
    </source>
</evidence>
<dbReference type="InterPro" id="IPR022637">
    <property type="entry name" value="DNA_polIII_beta_cen"/>
</dbReference>
<organism evidence="14">
    <name type="scientific">Prevotella sp. GTC17254</name>
    <dbReference type="NCBI Taxonomy" id="3236794"/>
    <lineage>
        <taxon>Bacteria</taxon>
        <taxon>Pseudomonadati</taxon>
        <taxon>Bacteroidota</taxon>
        <taxon>Bacteroidia</taxon>
        <taxon>Bacteroidales</taxon>
        <taxon>Prevotellaceae</taxon>
        <taxon>Prevotella</taxon>
    </lineage>
</organism>
<dbReference type="PANTHER" id="PTHR30478:SF0">
    <property type="entry name" value="BETA SLIDING CLAMP"/>
    <property type="match status" value="1"/>
</dbReference>
<evidence type="ECO:0000256" key="2">
    <source>
        <dbReference type="ARBA" id="ARBA00010752"/>
    </source>
</evidence>
<dbReference type="InterPro" id="IPR022635">
    <property type="entry name" value="DNA_polIII_beta_C"/>
</dbReference>
<dbReference type="Pfam" id="PF02768">
    <property type="entry name" value="DNA_pol3_beta_3"/>
    <property type="match status" value="1"/>
</dbReference>
<feature type="domain" description="DNA polymerase III beta sliding clamp central" evidence="12">
    <location>
        <begin position="132"/>
        <end position="245"/>
    </location>
</feature>
<comment type="subcellular location">
    <subcellularLocation>
        <location evidence="1 10">Cytoplasm</location>
    </subcellularLocation>
</comment>
<dbReference type="GO" id="GO:0006271">
    <property type="term" value="P:DNA strand elongation involved in DNA replication"/>
    <property type="evidence" value="ECO:0007669"/>
    <property type="project" value="TreeGrafter"/>
</dbReference>
<evidence type="ECO:0000259" key="13">
    <source>
        <dbReference type="Pfam" id="PF02768"/>
    </source>
</evidence>
<dbReference type="SUPFAM" id="SSF55979">
    <property type="entry name" value="DNA clamp"/>
    <property type="match status" value="3"/>
</dbReference>
<comment type="similarity">
    <text evidence="2 10">Belongs to the beta sliding clamp family.</text>
</comment>
<feature type="domain" description="DNA polymerase III beta sliding clamp N-terminal" evidence="11">
    <location>
        <begin position="1"/>
        <end position="119"/>
    </location>
</feature>
<keyword evidence="8 10" id="KW-0239">DNA-directed DNA polymerase</keyword>